<sequence>MAAGSASKEQARQYTNALTGDEKHTDGGGKENHDDLD</sequence>
<gene>
    <name evidence="2" type="ORF">SLEP1_g57883</name>
</gene>
<accession>A0AAV5MNQ7</accession>
<feature type="region of interest" description="Disordered" evidence="1">
    <location>
        <begin position="1"/>
        <end position="37"/>
    </location>
</feature>
<proteinExistence type="predicted"/>
<dbReference type="Proteomes" id="UP001054252">
    <property type="component" value="Unassembled WGS sequence"/>
</dbReference>
<keyword evidence="3" id="KW-1185">Reference proteome</keyword>
<evidence type="ECO:0000256" key="1">
    <source>
        <dbReference type="SAM" id="MobiDB-lite"/>
    </source>
</evidence>
<dbReference type="AlphaFoldDB" id="A0AAV5MNQ7"/>
<evidence type="ECO:0000313" key="2">
    <source>
        <dbReference type="EMBL" id="GKV51214.1"/>
    </source>
</evidence>
<feature type="compositionally biased region" description="Basic and acidic residues" evidence="1">
    <location>
        <begin position="20"/>
        <end position="37"/>
    </location>
</feature>
<dbReference type="EMBL" id="BPVZ01000457">
    <property type="protein sequence ID" value="GKV51214.1"/>
    <property type="molecule type" value="Genomic_DNA"/>
</dbReference>
<name>A0AAV5MNQ7_9ROSI</name>
<comment type="caution">
    <text evidence="2">The sequence shown here is derived from an EMBL/GenBank/DDBJ whole genome shotgun (WGS) entry which is preliminary data.</text>
</comment>
<protein>
    <submittedName>
        <fullName evidence="2">Uncharacterized protein</fullName>
    </submittedName>
</protein>
<reference evidence="2 3" key="1">
    <citation type="journal article" date="2021" name="Commun. Biol.">
        <title>The genome of Shorea leprosula (Dipterocarpaceae) highlights the ecological relevance of drought in aseasonal tropical rainforests.</title>
        <authorList>
            <person name="Ng K.K.S."/>
            <person name="Kobayashi M.J."/>
            <person name="Fawcett J.A."/>
            <person name="Hatakeyama M."/>
            <person name="Paape T."/>
            <person name="Ng C.H."/>
            <person name="Ang C.C."/>
            <person name="Tnah L.H."/>
            <person name="Lee C.T."/>
            <person name="Nishiyama T."/>
            <person name="Sese J."/>
            <person name="O'Brien M.J."/>
            <person name="Copetti D."/>
            <person name="Mohd Noor M.I."/>
            <person name="Ong R.C."/>
            <person name="Putra M."/>
            <person name="Sireger I.Z."/>
            <person name="Indrioko S."/>
            <person name="Kosugi Y."/>
            <person name="Izuno A."/>
            <person name="Isagi Y."/>
            <person name="Lee S.L."/>
            <person name="Shimizu K.K."/>
        </authorList>
    </citation>
    <scope>NUCLEOTIDE SEQUENCE [LARGE SCALE GENOMIC DNA]</scope>
    <source>
        <strain evidence="2">214</strain>
    </source>
</reference>
<evidence type="ECO:0000313" key="3">
    <source>
        <dbReference type="Proteomes" id="UP001054252"/>
    </source>
</evidence>
<organism evidence="2 3">
    <name type="scientific">Rubroshorea leprosula</name>
    <dbReference type="NCBI Taxonomy" id="152421"/>
    <lineage>
        <taxon>Eukaryota</taxon>
        <taxon>Viridiplantae</taxon>
        <taxon>Streptophyta</taxon>
        <taxon>Embryophyta</taxon>
        <taxon>Tracheophyta</taxon>
        <taxon>Spermatophyta</taxon>
        <taxon>Magnoliopsida</taxon>
        <taxon>eudicotyledons</taxon>
        <taxon>Gunneridae</taxon>
        <taxon>Pentapetalae</taxon>
        <taxon>rosids</taxon>
        <taxon>malvids</taxon>
        <taxon>Malvales</taxon>
        <taxon>Dipterocarpaceae</taxon>
        <taxon>Rubroshorea</taxon>
    </lineage>
</organism>